<gene>
    <name evidence="6" type="ORF">EKE94_01680</name>
</gene>
<keyword evidence="2" id="KW-0805">Transcription regulation</keyword>
<dbReference type="SUPFAM" id="SSF53850">
    <property type="entry name" value="Periplasmic binding protein-like II"/>
    <property type="match status" value="1"/>
</dbReference>
<dbReference type="GO" id="GO:0003700">
    <property type="term" value="F:DNA-binding transcription factor activity"/>
    <property type="evidence" value="ECO:0007669"/>
    <property type="project" value="InterPro"/>
</dbReference>
<dbReference type="InterPro" id="IPR005119">
    <property type="entry name" value="LysR_subst-bd"/>
</dbReference>
<dbReference type="PROSITE" id="PS50931">
    <property type="entry name" value="HTH_LYSR"/>
    <property type="match status" value="1"/>
</dbReference>
<dbReference type="EMBL" id="RQXX01000001">
    <property type="protein sequence ID" value="RVV99423.1"/>
    <property type="molecule type" value="Genomic_DNA"/>
</dbReference>
<name>A0A438AKS6_9RHOB</name>
<accession>A0A438AKS6</accession>
<evidence type="ECO:0000256" key="3">
    <source>
        <dbReference type="ARBA" id="ARBA00023125"/>
    </source>
</evidence>
<reference evidence="6 7" key="1">
    <citation type="submission" date="2018-11" db="EMBL/GenBank/DDBJ databases">
        <title>Mesobaculum littorinae gen. nov., sp. nov., isolated from Littorina scabra that represents a novel genus of the order Rhodobacteraceae.</title>
        <authorList>
            <person name="Li F."/>
        </authorList>
    </citation>
    <scope>NUCLEOTIDE SEQUENCE [LARGE SCALE GENOMIC DNA]</scope>
    <source>
        <strain evidence="6 7">M0103</strain>
    </source>
</reference>
<keyword evidence="3" id="KW-0238">DNA-binding</keyword>
<evidence type="ECO:0000256" key="2">
    <source>
        <dbReference type="ARBA" id="ARBA00023015"/>
    </source>
</evidence>
<keyword evidence="4" id="KW-0804">Transcription</keyword>
<dbReference type="Proteomes" id="UP000285908">
    <property type="component" value="Unassembled WGS sequence"/>
</dbReference>
<evidence type="ECO:0000313" key="6">
    <source>
        <dbReference type="EMBL" id="RVV99423.1"/>
    </source>
</evidence>
<dbReference type="OrthoDB" id="9813056at2"/>
<comment type="similarity">
    <text evidence="1">Belongs to the LysR transcriptional regulatory family.</text>
</comment>
<evidence type="ECO:0000256" key="4">
    <source>
        <dbReference type="ARBA" id="ARBA00023163"/>
    </source>
</evidence>
<dbReference type="InterPro" id="IPR058163">
    <property type="entry name" value="LysR-type_TF_proteobact-type"/>
</dbReference>
<dbReference type="PANTHER" id="PTHR30537">
    <property type="entry name" value="HTH-TYPE TRANSCRIPTIONAL REGULATOR"/>
    <property type="match status" value="1"/>
</dbReference>
<dbReference type="InterPro" id="IPR000847">
    <property type="entry name" value="LysR_HTH_N"/>
</dbReference>
<dbReference type="PRINTS" id="PR00039">
    <property type="entry name" value="HTHLYSR"/>
</dbReference>
<evidence type="ECO:0000313" key="7">
    <source>
        <dbReference type="Proteomes" id="UP000285908"/>
    </source>
</evidence>
<keyword evidence="7" id="KW-1185">Reference proteome</keyword>
<dbReference type="InterPro" id="IPR036390">
    <property type="entry name" value="WH_DNA-bd_sf"/>
</dbReference>
<proteinExistence type="inferred from homology"/>
<organism evidence="6 7">
    <name type="scientific">Mesobaculum littorinae</name>
    <dbReference type="NCBI Taxonomy" id="2486419"/>
    <lineage>
        <taxon>Bacteria</taxon>
        <taxon>Pseudomonadati</taxon>
        <taxon>Pseudomonadota</taxon>
        <taxon>Alphaproteobacteria</taxon>
        <taxon>Rhodobacterales</taxon>
        <taxon>Roseobacteraceae</taxon>
        <taxon>Mesobaculum</taxon>
    </lineage>
</organism>
<comment type="caution">
    <text evidence="6">The sequence shown here is derived from an EMBL/GenBank/DDBJ whole genome shotgun (WGS) entry which is preliminary data.</text>
</comment>
<dbReference type="Gene3D" id="3.40.190.10">
    <property type="entry name" value="Periplasmic binding protein-like II"/>
    <property type="match status" value="2"/>
</dbReference>
<sequence length="318" mass="34860">MSARASILSRLHLQGLRHFEAVVRLGTFEAAARELNVTPGAVSQQIRRLEDGLGVSLFHRYGNRSEPTDAARQIAQGLSDAFEQIEQALEIGTGKSSSASVKIKLYQTWANRWLIPRLEAFAQQYPDISVEFETGIESVDAGWADLDMALSMRPEESPDITRVPLFTPHLLAVCTPAVAERLGPRVDLSLTTRIASRNRMEDWPNWMAAAGLSADDKKPLMVFSNSTLVYEAALAGNGVAIAQLELVLQDLAEGRLVRPDPTIIDAASPIVLLRPVSRRRRNAAGLFHDWLVAEAGGLRARTQAYLDASGRDATITPR</sequence>
<dbReference type="InterPro" id="IPR036388">
    <property type="entry name" value="WH-like_DNA-bd_sf"/>
</dbReference>
<dbReference type="SUPFAM" id="SSF46785">
    <property type="entry name" value="Winged helix' DNA-binding domain"/>
    <property type="match status" value="1"/>
</dbReference>
<dbReference type="Pfam" id="PF03466">
    <property type="entry name" value="LysR_substrate"/>
    <property type="match status" value="1"/>
</dbReference>
<evidence type="ECO:0000259" key="5">
    <source>
        <dbReference type="PROSITE" id="PS50931"/>
    </source>
</evidence>
<protein>
    <submittedName>
        <fullName evidence="6">LysR family transcriptional regulator</fullName>
    </submittedName>
</protein>
<dbReference type="AlphaFoldDB" id="A0A438AKS6"/>
<dbReference type="GO" id="GO:0043565">
    <property type="term" value="F:sequence-specific DNA binding"/>
    <property type="evidence" value="ECO:0007669"/>
    <property type="project" value="TreeGrafter"/>
</dbReference>
<dbReference type="GO" id="GO:0006351">
    <property type="term" value="P:DNA-templated transcription"/>
    <property type="evidence" value="ECO:0007669"/>
    <property type="project" value="TreeGrafter"/>
</dbReference>
<feature type="domain" description="HTH lysR-type" evidence="5">
    <location>
        <begin position="11"/>
        <end position="68"/>
    </location>
</feature>
<dbReference type="Pfam" id="PF00126">
    <property type="entry name" value="HTH_1"/>
    <property type="match status" value="1"/>
</dbReference>
<evidence type="ECO:0000256" key="1">
    <source>
        <dbReference type="ARBA" id="ARBA00009437"/>
    </source>
</evidence>
<dbReference type="Gene3D" id="1.10.10.10">
    <property type="entry name" value="Winged helix-like DNA-binding domain superfamily/Winged helix DNA-binding domain"/>
    <property type="match status" value="1"/>
</dbReference>
<dbReference type="PANTHER" id="PTHR30537:SF74">
    <property type="entry name" value="HTH-TYPE TRANSCRIPTIONAL REGULATOR TRPI"/>
    <property type="match status" value="1"/>
</dbReference>